<sequence length="78" mass="8847">LSKSIDSRIHKCLFVTRYIPIYFTEQLEGKDSTDYATATGNHMESTTNINKKQNAPSCKYQGRTQYPPTSILKSINVC</sequence>
<proteinExistence type="predicted"/>
<organism evidence="1 2">
    <name type="scientific">Diploptera punctata</name>
    <name type="common">Pacific beetle cockroach</name>
    <dbReference type="NCBI Taxonomy" id="6984"/>
    <lineage>
        <taxon>Eukaryota</taxon>
        <taxon>Metazoa</taxon>
        <taxon>Ecdysozoa</taxon>
        <taxon>Arthropoda</taxon>
        <taxon>Hexapoda</taxon>
        <taxon>Insecta</taxon>
        <taxon>Pterygota</taxon>
        <taxon>Neoptera</taxon>
        <taxon>Polyneoptera</taxon>
        <taxon>Dictyoptera</taxon>
        <taxon>Blattodea</taxon>
        <taxon>Blaberoidea</taxon>
        <taxon>Blaberidae</taxon>
        <taxon>Diplopterinae</taxon>
        <taxon>Diploptera</taxon>
    </lineage>
</organism>
<evidence type="ECO:0000313" key="1">
    <source>
        <dbReference type="EMBL" id="KAJ9579283.1"/>
    </source>
</evidence>
<feature type="non-terminal residue" evidence="1">
    <location>
        <position position="1"/>
    </location>
</feature>
<accession>A0AAD8E6T9</accession>
<dbReference type="EMBL" id="JASPKZ010008546">
    <property type="protein sequence ID" value="KAJ9579283.1"/>
    <property type="molecule type" value="Genomic_DNA"/>
</dbReference>
<protein>
    <submittedName>
        <fullName evidence="1">Uncharacterized protein</fullName>
    </submittedName>
</protein>
<comment type="caution">
    <text evidence="1">The sequence shown here is derived from an EMBL/GenBank/DDBJ whole genome shotgun (WGS) entry which is preliminary data.</text>
</comment>
<reference evidence="1" key="1">
    <citation type="journal article" date="2023" name="IScience">
        <title>Live-bearing cockroach genome reveals convergent evolutionary mechanisms linked to viviparity in insects and beyond.</title>
        <authorList>
            <person name="Fouks B."/>
            <person name="Harrison M.C."/>
            <person name="Mikhailova A.A."/>
            <person name="Marchal E."/>
            <person name="English S."/>
            <person name="Carruthers M."/>
            <person name="Jennings E.C."/>
            <person name="Chiamaka E.L."/>
            <person name="Frigard R.A."/>
            <person name="Pippel M."/>
            <person name="Attardo G.M."/>
            <person name="Benoit J.B."/>
            <person name="Bornberg-Bauer E."/>
            <person name="Tobe S.S."/>
        </authorList>
    </citation>
    <scope>NUCLEOTIDE SEQUENCE</scope>
    <source>
        <strain evidence="1">Stay&amp;Tobe</strain>
    </source>
</reference>
<dbReference type="AlphaFoldDB" id="A0AAD8E6T9"/>
<keyword evidence="2" id="KW-1185">Reference proteome</keyword>
<gene>
    <name evidence="1" type="ORF">L9F63_024609</name>
</gene>
<evidence type="ECO:0000313" key="2">
    <source>
        <dbReference type="Proteomes" id="UP001233999"/>
    </source>
</evidence>
<feature type="non-terminal residue" evidence="1">
    <location>
        <position position="78"/>
    </location>
</feature>
<reference evidence="1" key="2">
    <citation type="submission" date="2023-05" db="EMBL/GenBank/DDBJ databases">
        <authorList>
            <person name="Fouks B."/>
        </authorList>
    </citation>
    <scope>NUCLEOTIDE SEQUENCE</scope>
    <source>
        <strain evidence="1">Stay&amp;Tobe</strain>
        <tissue evidence="1">Testes</tissue>
    </source>
</reference>
<dbReference type="Proteomes" id="UP001233999">
    <property type="component" value="Unassembled WGS sequence"/>
</dbReference>
<name>A0AAD8E6T9_DIPPU</name>